<comment type="caution">
    <text evidence="2">The sequence shown here is derived from an EMBL/GenBank/DDBJ whole genome shotgun (WGS) entry which is preliminary data.</text>
</comment>
<reference evidence="2 3" key="2">
    <citation type="submission" date="2008-10" db="EMBL/GenBank/DDBJ databases">
        <authorList>
            <person name="Fulton L."/>
            <person name="Clifton S."/>
            <person name="Fulton B."/>
            <person name="Xu J."/>
            <person name="Minx P."/>
            <person name="Pepin K.H."/>
            <person name="Johnson M."/>
            <person name="Bhonagiri V."/>
            <person name="Nash W.E."/>
            <person name="Mardis E.R."/>
            <person name="Wilson R.K."/>
        </authorList>
    </citation>
    <scope>NUCLEOTIDE SEQUENCE [LARGE SCALE GENOMIC DNA]</scope>
    <source>
        <strain evidence="2 3">ATCC 29098</strain>
    </source>
</reference>
<name>B6WUY0_9BACT</name>
<feature type="compositionally biased region" description="Low complexity" evidence="1">
    <location>
        <begin position="78"/>
        <end position="90"/>
    </location>
</feature>
<reference evidence="2 3" key="1">
    <citation type="submission" date="2008-10" db="EMBL/GenBank/DDBJ databases">
        <title>Draft genome sequence of Desulvovibrio piger (ATCC 29098).</title>
        <authorList>
            <person name="Sudarsanam P."/>
            <person name="Ley R."/>
            <person name="Guruge J."/>
            <person name="Turnbaugh P.J."/>
            <person name="Mahowald M."/>
            <person name="Liep D."/>
            <person name="Gordon J."/>
        </authorList>
    </citation>
    <scope>NUCLEOTIDE SEQUENCE [LARGE SCALE GENOMIC DNA]</scope>
    <source>
        <strain evidence="2 3">ATCC 29098</strain>
    </source>
</reference>
<evidence type="ECO:0000313" key="2">
    <source>
        <dbReference type="EMBL" id="EEB33294.1"/>
    </source>
</evidence>
<sequence>MTQKSKTEGGGRTYRGRAGWCGVPRRPEEGKEGGNSLPFPKGGGRIVVACSPAGSVRKEGGDGTGGAGPLRRSRRPEGGSLAASAAVLRARPPEIGCR</sequence>
<evidence type="ECO:0000256" key="1">
    <source>
        <dbReference type="SAM" id="MobiDB-lite"/>
    </source>
</evidence>
<evidence type="ECO:0000313" key="3">
    <source>
        <dbReference type="Proteomes" id="UP000003676"/>
    </source>
</evidence>
<feature type="region of interest" description="Disordered" evidence="1">
    <location>
        <begin position="1"/>
        <end position="98"/>
    </location>
</feature>
<dbReference type="EMBL" id="ABXU01000058">
    <property type="protein sequence ID" value="EEB33294.1"/>
    <property type="molecule type" value="Genomic_DNA"/>
</dbReference>
<dbReference type="HOGENOM" id="CLU_2329208_0_0_7"/>
<accession>B6WUY0</accession>
<gene>
    <name evidence="2" type="ORF">DESPIG_01895</name>
</gene>
<organism evidence="2 3">
    <name type="scientific">Desulfovibrio piger ATCC 29098</name>
    <dbReference type="NCBI Taxonomy" id="411464"/>
    <lineage>
        <taxon>Bacteria</taxon>
        <taxon>Pseudomonadati</taxon>
        <taxon>Thermodesulfobacteriota</taxon>
        <taxon>Desulfovibrionia</taxon>
        <taxon>Desulfovibrionales</taxon>
        <taxon>Desulfovibrionaceae</taxon>
        <taxon>Desulfovibrio</taxon>
    </lineage>
</organism>
<proteinExistence type="predicted"/>
<dbReference type="AlphaFoldDB" id="B6WUY0"/>
<dbReference type="Proteomes" id="UP000003676">
    <property type="component" value="Unassembled WGS sequence"/>
</dbReference>
<protein>
    <submittedName>
        <fullName evidence="2">Uncharacterized protein</fullName>
    </submittedName>
</protein>